<dbReference type="OrthoDB" id="1523883at2759"/>
<accession>A0A843WNG3</accession>
<dbReference type="EMBL" id="NMUH01003527">
    <property type="protein sequence ID" value="MQM06045.1"/>
    <property type="molecule type" value="Genomic_DNA"/>
</dbReference>
<organism evidence="3 4">
    <name type="scientific">Colocasia esculenta</name>
    <name type="common">Wild taro</name>
    <name type="synonym">Arum esculentum</name>
    <dbReference type="NCBI Taxonomy" id="4460"/>
    <lineage>
        <taxon>Eukaryota</taxon>
        <taxon>Viridiplantae</taxon>
        <taxon>Streptophyta</taxon>
        <taxon>Embryophyta</taxon>
        <taxon>Tracheophyta</taxon>
        <taxon>Spermatophyta</taxon>
        <taxon>Magnoliopsida</taxon>
        <taxon>Liliopsida</taxon>
        <taxon>Araceae</taxon>
        <taxon>Aroideae</taxon>
        <taxon>Colocasieae</taxon>
        <taxon>Colocasia</taxon>
    </lineage>
</organism>
<dbReference type="SUPFAM" id="SSF53335">
    <property type="entry name" value="S-adenosyl-L-methionine-dependent methyltransferases"/>
    <property type="match status" value="3"/>
</dbReference>
<evidence type="ECO:0000256" key="1">
    <source>
        <dbReference type="ARBA" id="ARBA00022723"/>
    </source>
</evidence>
<dbReference type="InterPro" id="IPR005299">
    <property type="entry name" value="MeTrfase_7"/>
</dbReference>
<proteinExistence type="predicted"/>
<dbReference type="AlphaFoldDB" id="A0A843WNG3"/>
<evidence type="ECO:0000313" key="4">
    <source>
        <dbReference type="Proteomes" id="UP000652761"/>
    </source>
</evidence>
<name>A0A843WNG3_COLES</name>
<dbReference type="Proteomes" id="UP000652761">
    <property type="component" value="Unassembled WGS sequence"/>
</dbReference>
<reference evidence="3" key="1">
    <citation type="submission" date="2017-07" db="EMBL/GenBank/DDBJ databases">
        <title>Taro Niue Genome Assembly and Annotation.</title>
        <authorList>
            <person name="Atibalentja N."/>
            <person name="Keating K."/>
            <person name="Fields C.J."/>
        </authorList>
    </citation>
    <scope>NUCLEOTIDE SEQUENCE</scope>
    <source>
        <strain evidence="3">Niue_2</strain>
        <tissue evidence="3">Leaf</tissue>
    </source>
</reference>
<evidence type="ECO:0000313" key="3">
    <source>
        <dbReference type="EMBL" id="MQM06045.1"/>
    </source>
</evidence>
<evidence type="ECO:0000256" key="2">
    <source>
        <dbReference type="ARBA" id="ARBA00022842"/>
    </source>
</evidence>
<dbReference type="Pfam" id="PF03492">
    <property type="entry name" value="Methyltransf_7"/>
    <property type="match status" value="3"/>
</dbReference>
<comment type="caution">
    <text evidence="3">The sequence shown here is derived from an EMBL/GenBank/DDBJ whole genome shotgun (WGS) entry which is preliminary data.</text>
</comment>
<keyword evidence="1" id="KW-0479">Metal-binding</keyword>
<dbReference type="GO" id="GO:0008168">
    <property type="term" value="F:methyltransferase activity"/>
    <property type="evidence" value="ECO:0007669"/>
    <property type="project" value="InterPro"/>
</dbReference>
<dbReference type="GO" id="GO:0046872">
    <property type="term" value="F:metal ion binding"/>
    <property type="evidence" value="ECO:0007669"/>
    <property type="project" value="UniProtKB-KW"/>
</dbReference>
<keyword evidence="4" id="KW-1185">Reference proteome</keyword>
<protein>
    <submittedName>
        <fullName evidence="3">Uncharacterized protein</fullName>
    </submittedName>
</protein>
<dbReference type="InterPro" id="IPR042086">
    <property type="entry name" value="MeTrfase_capping"/>
</dbReference>
<dbReference type="Gene3D" id="1.10.1200.270">
    <property type="entry name" value="Methyltransferase, alpha-helical capping domain"/>
    <property type="match status" value="2"/>
</dbReference>
<dbReference type="PANTHER" id="PTHR31009">
    <property type="entry name" value="S-ADENOSYL-L-METHIONINE:CARBOXYL METHYLTRANSFERASE FAMILY PROTEIN"/>
    <property type="match status" value="1"/>
</dbReference>
<dbReference type="Gene3D" id="3.40.50.150">
    <property type="entry name" value="Vaccinia Virus protein VP39"/>
    <property type="match status" value="3"/>
</dbReference>
<gene>
    <name evidence="3" type="ORF">Taro_038864</name>
</gene>
<keyword evidence="2" id="KW-0460">Magnesium</keyword>
<dbReference type="InterPro" id="IPR029063">
    <property type="entry name" value="SAM-dependent_MTases_sf"/>
</dbReference>
<sequence length="1139" mass="126942">MEVKVLYMNGGEGETSYAKNSSIQKRILQTARSIVEEAALELCSPASFPTKLSVADLGCSSGPNALSVVSGVVDTVEERCRQLGRRPPEFQLFLNDLPGNDFNSVFRSLQALHEKREASAGVGKELGQCFVAGVPGSFHRRLFQSRSIHFFHSSSSLHWLSQAPPELQQHGMSLNKRSIHITTESPPFVVNAYAKQFEKDLSDFLRSRSEELVIGGRMVLTLPCRRTSDPRSEEVTSHWILLTQVLMDMVQEISDYTYVVIDKSISNFLPLLTFKKAMESIFASHFGGDIMDDFFLRYRKAIEEKHLPIKERKMSNLVISLTERERERESWWRTAGDACRLAMEGKVLHMNGGEGETSYAKNSSVQKRILQTARSAVEEAALELCSAVSFPTKLSVADLGCSSGPNALSVVSSVVDTVEERCRQLGRRPPEFQLFLNDLPGNDFNSVFRSLQALNEKREASAGVGKELGQCFVAGVPGSFHGRLFQSRSIHFFHSSTSVHWLSQAPPELQQHGVSLNKRSIYITTESPPFVLNAYAKQFEKDLTDFLRSRSEELVIGGRMVLTLACRRTSDPRSEEVTAYYWTLLTQVLMDMVQEGYITEAMVDSFNMPCYAPCATEMEGIIKREGSFSINYLETLEVAIFHAAPENGDHMTQNGNALSDSARFITNSTRAAVEPILASHFGGDIMDDFFLRYRKALEEKHLPIKSKMSNLVISLRERERERAAGEACRLAMEVKVLNMNGGEGETSYAKNSSIQVCSCTDACLPKDRLLIMFPSLINSLLSCLTQKSILQTARSAVEEAVLELCSAVSFPSKLSVADLGCSSGPNALSVVSSVVDTVEERCRQLGRRPPEFQLFLNDLPGNDFNSVFRSLQALHEKREASAGVGKVLGQCFVAGVPGSFHGRLFQSRSIHFFHSSSCLHWLSQAPPELQQHGVSLNKRSIHIATESPPFVVNAYAKQFEKDLSDFLRSRSEELVIGGRMVLTLPCRRTSDPRSEEVTSYWTLQTQVLMDMVQEGYITEAMVASFNIPCYAPCATEMEGIIKREGSFSINYLETLEVVIFHAAPENGDHMTQNGNALSDTARFITNSTRAAVESMFASHFGGDIMDDFFLRYRKALEEKHLPIKESKMSNLVISLVRDP</sequence>